<dbReference type="RefSeq" id="WP_283488461.1">
    <property type="nucleotide sequence ID" value="NZ_JBFYGN010000021.1"/>
</dbReference>
<dbReference type="Proteomes" id="UP001561046">
    <property type="component" value="Unassembled WGS sequence"/>
</dbReference>
<name>A0ABV3ZYQ0_9BURK</name>
<sequence length="47" mass="5398">MKLMIDLFSTDYGLMSLIVILLILVMAVFFTRLFMGKMKNVAQTPLE</sequence>
<evidence type="ECO:0000313" key="3">
    <source>
        <dbReference type="Proteomes" id="UP001561046"/>
    </source>
</evidence>
<comment type="caution">
    <text evidence="2">The sequence shown here is derived from an EMBL/GenBank/DDBJ whole genome shotgun (WGS) entry which is preliminary data.</text>
</comment>
<keyword evidence="3" id="KW-1185">Reference proteome</keyword>
<dbReference type="InterPro" id="IPR021494">
    <property type="entry name" value="DUF3149"/>
</dbReference>
<evidence type="ECO:0000313" key="2">
    <source>
        <dbReference type="EMBL" id="MEX8194411.1"/>
    </source>
</evidence>
<accession>A0ABV3ZYQ0</accession>
<reference evidence="2 3" key="1">
    <citation type="journal article" date="2013" name="Int. J. Syst. Evol. Microbiol.">
        <title>Comamonas guangdongensis sp. nov., isolated from subterranean forest sediment, and emended description of the genus Comamonas.</title>
        <authorList>
            <person name="Zhang J."/>
            <person name="Wang Y."/>
            <person name="Zhou S."/>
            <person name="Wu C."/>
            <person name="He J."/>
            <person name="Li F."/>
        </authorList>
    </citation>
    <scope>NUCLEOTIDE SEQUENCE [LARGE SCALE GENOMIC DNA]</scope>
    <source>
        <strain evidence="2 3">CCTCC AB2011133</strain>
    </source>
</reference>
<keyword evidence="1" id="KW-1133">Transmembrane helix</keyword>
<proteinExistence type="predicted"/>
<keyword evidence="1" id="KW-0472">Membrane</keyword>
<keyword evidence="1" id="KW-0812">Transmembrane</keyword>
<gene>
    <name evidence="2" type="ORF">AB6724_16385</name>
</gene>
<dbReference type="Pfam" id="PF11346">
    <property type="entry name" value="DUF3149"/>
    <property type="match status" value="1"/>
</dbReference>
<organism evidence="2 3">
    <name type="scientific">Comamonas guangdongensis</name>
    <dbReference type="NCBI Taxonomy" id="510515"/>
    <lineage>
        <taxon>Bacteria</taxon>
        <taxon>Pseudomonadati</taxon>
        <taxon>Pseudomonadota</taxon>
        <taxon>Betaproteobacteria</taxon>
        <taxon>Burkholderiales</taxon>
        <taxon>Comamonadaceae</taxon>
        <taxon>Comamonas</taxon>
    </lineage>
</organism>
<evidence type="ECO:0000256" key="1">
    <source>
        <dbReference type="SAM" id="Phobius"/>
    </source>
</evidence>
<feature type="transmembrane region" description="Helical" evidence="1">
    <location>
        <begin position="12"/>
        <end position="30"/>
    </location>
</feature>
<dbReference type="EMBL" id="JBFYGN010000021">
    <property type="protein sequence ID" value="MEX8194411.1"/>
    <property type="molecule type" value="Genomic_DNA"/>
</dbReference>
<protein>
    <submittedName>
        <fullName evidence="2">DUF3149 domain-containing protein</fullName>
    </submittedName>
</protein>